<comment type="caution">
    <text evidence="3">The sequence shown here is derived from an EMBL/GenBank/DDBJ whole genome shotgun (WGS) entry which is preliminary data.</text>
</comment>
<proteinExistence type="predicted"/>
<evidence type="ECO:0000256" key="1">
    <source>
        <dbReference type="SAM" id="MobiDB-lite"/>
    </source>
</evidence>
<dbReference type="InterPro" id="IPR025406">
    <property type="entry name" value="DUF4132"/>
</dbReference>
<dbReference type="Pfam" id="PF13569">
    <property type="entry name" value="DUF4132"/>
    <property type="match status" value="1"/>
</dbReference>
<feature type="region of interest" description="Disordered" evidence="1">
    <location>
        <begin position="1"/>
        <end position="32"/>
    </location>
</feature>
<gene>
    <name evidence="3" type="ORF">B0I28_105212</name>
</gene>
<protein>
    <submittedName>
        <fullName evidence="3">Uncharacterized protein DUF4132</fullName>
    </submittedName>
</protein>
<name>A0A2T0UKM2_9ACTN</name>
<dbReference type="AlphaFoldDB" id="A0A2T0UKM2"/>
<reference evidence="3 4" key="1">
    <citation type="submission" date="2018-03" db="EMBL/GenBank/DDBJ databases">
        <title>Genomic Encyclopedia of Type Strains, Phase III (KMG-III): the genomes of soil and plant-associated and newly described type strains.</title>
        <authorList>
            <person name="Whitman W."/>
        </authorList>
    </citation>
    <scope>NUCLEOTIDE SEQUENCE [LARGE SCALE GENOMIC DNA]</scope>
    <source>
        <strain evidence="3 4">CGMCC 4.7067</strain>
    </source>
</reference>
<feature type="domain" description="DUF4132" evidence="2">
    <location>
        <begin position="833"/>
        <end position="1014"/>
    </location>
</feature>
<accession>A0A2T0UKM2</accession>
<evidence type="ECO:0000313" key="3">
    <source>
        <dbReference type="EMBL" id="PRY58499.1"/>
    </source>
</evidence>
<keyword evidence="4" id="KW-1185">Reference proteome</keyword>
<organism evidence="3 4">
    <name type="scientific">Glycomyces artemisiae</name>
    <dbReference type="NCBI Taxonomy" id="1076443"/>
    <lineage>
        <taxon>Bacteria</taxon>
        <taxon>Bacillati</taxon>
        <taxon>Actinomycetota</taxon>
        <taxon>Actinomycetes</taxon>
        <taxon>Glycomycetales</taxon>
        <taxon>Glycomycetaceae</taxon>
        <taxon>Glycomyces</taxon>
    </lineage>
</organism>
<dbReference type="RefSeq" id="WP_146148106.1">
    <property type="nucleotide sequence ID" value="NZ_PVTJ01000005.1"/>
</dbReference>
<evidence type="ECO:0000259" key="2">
    <source>
        <dbReference type="Pfam" id="PF13569"/>
    </source>
</evidence>
<evidence type="ECO:0000313" key="4">
    <source>
        <dbReference type="Proteomes" id="UP000238176"/>
    </source>
</evidence>
<dbReference type="Proteomes" id="UP000238176">
    <property type="component" value="Unassembled WGS sequence"/>
</dbReference>
<sequence>MTEHVAPQEDSLELPSGWGARPMSRRGRRTGKPVVLDAEAGETLRRKIDARAPKVRLALARPDNADHVDAAEAFLAGKADPRGAAAVAALMCDAHSRHSDSWLRPEFDGWAAEHGLPFAVAAAVERLAVHQRSSSGNGYEHRVLVPVHFDYMSPLMHEHEQGGLAAIRSVLADLPDADYAEVVAAVAPVRDTPLKRIAAAILLPDETAWADEAMPEYAQVRSYGWCDAIMLHSVSAPGQLVAGGITVLNEYYTDTAAVAALLTGLGTGALPIIEHTLIQSGHLPAEFRKTLYRAVAAIPSDAAMDLLVKRLHEPHVFEPAAEAAARFPQRALRTVLARAGRTTGDARFRLIALASLVPEADRAFLDEAGRAALDALLAENGRAPEADAADLPPLLVAPPWTVKRAKAKPVVIEGLEAPTGITLAWAPGEQEEWLGLKESWDYEGAYEDWTEPGPDTYDWQIESFLAFGDPAKAEPHLHRWLNKDYYGYEYTVLRILARYGDRVADHAVAAARKDPTFLRLPGPILSLDAARLAAERLDRLKSARASAAQWFARHGLAAVPYLVPDALGSDKKLRRYAETALLHLAMRFGAAETAAAAEPFGPEAAQAIAALLDGDPLEPRGVKLPKPGAWASPATLPQVLLKNGKALPSESVRHLLTVLALATPEYPYPGLDVVAEACDRASLARFGRAVFQLWLSIGAPPKDSWALTQLAHFGEDETVWALAPLIREWPGQSQHKRAVTGLAVLGALGSEEALRAIQVIADRVKFKALKEEAGRQIERIAADLGLSREQLADRLVPDFGLGEDAALVLDYGTRKFTVAFDEALKPFVTDEDGKPRKVLPKPGAKDDPDLATAAYQRFTALKKELRAVATDQIARLEAAMTATRSWSLEEFRRFFVDHALTRHLARRLVWTAETGGVFTGFRIAEDGSFSDAEDETIDLPADAAIRVAHPVHLGDQVAAWAEILADYEILQPFDQLDRPVLAFTDEELATGRLTRFEGAKVEVGRLLGMTKRGWWRASPEDGGVEPGLAYKLPNGGFVTIELDHGIYVGAIGETPEQTLRGVHLTDTEQYWWSDEQYAKRKHPTNIDAVTAAEVLGSLARLTGRS</sequence>
<dbReference type="OrthoDB" id="4554725at2"/>
<dbReference type="EMBL" id="PVTJ01000005">
    <property type="protein sequence ID" value="PRY58499.1"/>
    <property type="molecule type" value="Genomic_DNA"/>
</dbReference>